<organism evidence="2 3">
    <name type="scientific">Macaca nemestrina</name>
    <name type="common">Pig-tailed macaque</name>
    <dbReference type="NCBI Taxonomy" id="9545"/>
    <lineage>
        <taxon>Eukaryota</taxon>
        <taxon>Metazoa</taxon>
        <taxon>Chordata</taxon>
        <taxon>Craniata</taxon>
        <taxon>Vertebrata</taxon>
        <taxon>Euteleostomi</taxon>
        <taxon>Mammalia</taxon>
        <taxon>Eutheria</taxon>
        <taxon>Euarchontoglires</taxon>
        <taxon>Primates</taxon>
        <taxon>Haplorrhini</taxon>
        <taxon>Catarrhini</taxon>
        <taxon>Cercopithecidae</taxon>
        <taxon>Cercopithecinae</taxon>
        <taxon>Macaca</taxon>
    </lineage>
</organism>
<protein>
    <submittedName>
        <fullName evidence="2">Uncharacterized protein</fullName>
    </submittedName>
</protein>
<evidence type="ECO:0000256" key="1">
    <source>
        <dbReference type="SAM" id="MobiDB-lite"/>
    </source>
</evidence>
<feature type="compositionally biased region" description="Basic and acidic residues" evidence="1">
    <location>
        <begin position="38"/>
        <end position="61"/>
    </location>
</feature>
<reference evidence="2" key="1">
    <citation type="submission" date="2025-08" db="UniProtKB">
        <authorList>
            <consortium name="Ensembl"/>
        </authorList>
    </citation>
    <scope>IDENTIFICATION</scope>
</reference>
<feature type="region of interest" description="Disordered" evidence="1">
    <location>
        <begin position="1"/>
        <end position="61"/>
    </location>
</feature>
<keyword evidence="3" id="KW-1185">Reference proteome</keyword>
<dbReference type="OMA" id="KTWKDEG"/>
<accession>A0A2K6AXX6</accession>
<dbReference type="AlphaFoldDB" id="A0A2K6AXX6"/>
<dbReference type="Proteomes" id="UP000233120">
    <property type="component" value="Unassembled WGS sequence"/>
</dbReference>
<dbReference type="Ensembl" id="ENSMNET00000020420.1">
    <property type="protein sequence ID" value="ENSMNEP00000004007.1"/>
    <property type="gene ID" value="ENSMNEG00000018696.1"/>
</dbReference>
<dbReference type="Bgee" id="ENSMNEG00000018696">
    <property type="expression patterns" value="Expressed in temporal lobe and 12 other cell types or tissues"/>
</dbReference>
<proteinExistence type="predicted"/>
<name>A0A2K6AXX6_MACNE</name>
<sequence length="75" mass="8571">MEDGPGCCRMWDPAQREQEQDMRTTGVGGTHCGKRKRSQQEKTWKDEGGGRIKMRRREEEAKTSLDLDLCSCSHA</sequence>
<evidence type="ECO:0000313" key="2">
    <source>
        <dbReference type="Ensembl" id="ENSMNEP00000004007.1"/>
    </source>
</evidence>
<reference evidence="2" key="2">
    <citation type="submission" date="2025-09" db="UniProtKB">
        <authorList>
            <consortium name="Ensembl"/>
        </authorList>
    </citation>
    <scope>IDENTIFICATION</scope>
</reference>
<dbReference type="GeneTree" id="ENSGT00910000147291"/>
<evidence type="ECO:0000313" key="3">
    <source>
        <dbReference type="Proteomes" id="UP000233120"/>
    </source>
</evidence>